<organism evidence="2">
    <name type="scientific">marine metagenome</name>
    <dbReference type="NCBI Taxonomy" id="408172"/>
    <lineage>
        <taxon>unclassified sequences</taxon>
        <taxon>metagenomes</taxon>
        <taxon>ecological metagenomes</taxon>
    </lineage>
</organism>
<sequence>MVGPGGLEPPTPALSVRCSNQLSYGPGNGRS</sequence>
<evidence type="ECO:0000313" key="2">
    <source>
        <dbReference type="EMBL" id="SVC57863.1"/>
    </source>
</evidence>
<accession>A0A382N9J1</accession>
<dbReference type="EMBL" id="UINC01098953">
    <property type="protein sequence ID" value="SVC57863.1"/>
    <property type="molecule type" value="Genomic_DNA"/>
</dbReference>
<proteinExistence type="predicted"/>
<gene>
    <name evidence="2" type="ORF">METZ01_LOCUS310717</name>
</gene>
<dbReference type="AlphaFoldDB" id="A0A382N9J1"/>
<evidence type="ECO:0000256" key="1">
    <source>
        <dbReference type="SAM" id="MobiDB-lite"/>
    </source>
</evidence>
<dbReference type="AntiFam" id="ANF00014">
    <property type="entry name" value="tRNA translation"/>
</dbReference>
<protein>
    <submittedName>
        <fullName evidence="2">Uncharacterized protein</fullName>
    </submittedName>
</protein>
<name>A0A382N9J1_9ZZZZ</name>
<reference evidence="2" key="1">
    <citation type="submission" date="2018-05" db="EMBL/GenBank/DDBJ databases">
        <authorList>
            <person name="Lanie J.A."/>
            <person name="Ng W.-L."/>
            <person name="Kazmierczak K.M."/>
            <person name="Andrzejewski T.M."/>
            <person name="Davidsen T.M."/>
            <person name="Wayne K.J."/>
            <person name="Tettelin H."/>
            <person name="Glass J.I."/>
            <person name="Rusch D."/>
            <person name="Podicherti R."/>
            <person name="Tsui H.-C.T."/>
            <person name="Winkler M.E."/>
        </authorList>
    </citation>
    <scope>NUCLEOTIDE SEQUENCE</scope>
</reference>
<feature type="region of interest" description="Disordered" evidence="1">
    <location>
        <begin position="1"/>
        <end position="31"/>
    </location>
</feature>